<keyword evidence="4" id="KW-1185">Reference proteome</keyword>
<evidence type="ECO:0000259" key="2">
    <source>
        <dbReference type="Pfam" id="PF12969"/>
    </source>
</evidence>
<dbReference type="Pfam" id="PF12969">
    <property type="entry name" value="DUF3857"/>
    <property type="match status" value="1"/>
</dbReference>
<dbReference type="Gene3D" id="2.60.120.1130">
    <property type="match status" value="1"/>
</dbReference>
<reference evidence="3 4" key="1">
    <citation type="submission" date="2019-08" db="EMBL/GenBank/DDBJ databases">
        <title>Genome of Aequorivita lipolytica Y10-2 (type strain).</title>
        <authorList>
            <person name="Bowman J.P."/>
        </authorList>
    </citation>
    <scope>NUCLEOTIDE SEQUENCE [LARGE SCALE GENOMIC DNA]</scope>
    <source>
        <strain evidence="3 4">Y10-2</strain>
    </source>
</reference>
<dbReference type="RefSeq" id="WP_111816366.1">
    <property type="nucleotide sequence ID" value="NZ_CBCRZQ010000008.1"/>
</dbReference>
<feature type="signal peptide" evidence="1">
    <location>
        <begin position="1"/>
        <end position="20"/>
    </location>
</feature>
<dbReference type="Gene3D" id="2.60.40.3140">
    <property type="match status" value="1"/>
</dbReference>
<gene>
    <name evidence="3" type="ORF">ESV24_09545</name>
</gene>
<name>A0A5C6YQ36_9FLAO</name>
<protein>
    <submittedName>
        <fullName evidence="3">DUF3857 domain-containing protein</fullName>
    </submittedName>
</protein>
<dbReference type="AlphaFoldDB" id="A0A5C6YQ36"/>
<accession>A0A5C6YQ36</accession>
<keyword evidence="1" id="KW-0732">Signal</keyword>
<dbReference type="EMBL" id="VORU01000007">
    <property type="protein sequence ID" value="TXD68984.1"/>
    <property type="molecule type" value="Genomic_DNA"/>
</dbReference>
<sequence>MQLKNLLLPSCLIFVTSLFSQISNIQTFGEPLTEEIAMTKFPADPEANGVVLYKRGNYSVDEVGGYIMLIKEIHGKIKVIDAKNFKHSTIEIPYYREKNVREKVTNLKGITHNGAVKEYVGENAIFDTDETVNWSNIKFTFPNVQNGSILEYTYRIETPYFFNFGSWEFQDELPVLYSELHTEIPGNFSYNRTLFGNFPLAVNYAEIKKACFVLNGFDVPGDCESATYVMQNLPAFKEEEYMLSKKNYIPRMKYEVIEIVDLTGSKSTYTNTWEDVDKKFRYDKDLGRQLKYSDFFKEQLPAAIFTIPDALERAKAIYYYFQETMFWNKEYRILSDIRVKDAFESKTGNSSEINLGLINALEAAGLDAKIMLIASRSQPLPTKQYPVLTDFNYALVYLNINNTEYLLDATDKYNPFGVLPLRDLNMEGRVMDFKNGSYWLPIEPFKKNMHYVNMQLTADESGQFSGKVNEVSTGYISVEKRKKYNQYNLEEIIKTKQGKNESLNITNLEIQNEKDLEQPYTENFDISLHEQPVGDNLFIYPFLMQPYFSENPFKKETRQYPIDFGFPVTNNYLISFNLGNQYKMVQMPSSRILKLPHNDGEVSIVYNQTANKINIRLSVKLSNHVFAPEAYKSLREFFTELIKIQSEEPIQLKKI</sequence>
<dbReference type="Gene3D" id="3.10.620.30">
    <property type="match status" value="1"/>
</dbReference>
<dbReference type="Proteomes" id="UP000321945">
    <property type="component" value="Unassembled WGS sequence"/>
</dbReference>
<evidence type="ECO:0000313" key="3">
    <source>
        <dbReference type="EMBL" id="TXD68984.1"/>
    </source>
</evidence>
<feature type="chain" id="PRO_5023010502" evidence="1">
    <location>
        <begin position="21"/>
        <end position="655"/>
    </location>
</feature>
<organism evidence="3 4">
    <name type="scientific">Aequorivita lipolytica</name>
    <dbReference type="NCBI Taxonomy" id="153267"/>
    <lineage>
        <taxon>Bacteria</taxon>
        <taxon>Pseudomonadati</taxon>
        <taxon>Bacteroidota</taxon>
        <taxon>Flavobacteriia</taxon>
        <taxon>Flavobacteriales</taxon>
        <taxon>Flavobacteriaceae</taxon>
        <taxon>Aequorivita</taxon>
    </lineage>
</organism>
<dbReference type="InterPro" id="IPR024618">
    <property type="entry name" value="DUF3857"/>
</dbReference>
<evidence type="ECO:0000313" key="4">
    <source>
        <dbReference type="Proteomes" id="UP000321945"/>
    </source>
</evidence>
<dbReference type="OrthoDB" id="98874at2"/>
<feature type="domain" description="DUF3857" evidence="2">
    <location>
        <begin position="73"/>
        <end position="187"/>
    </location>
</feature>
<evidence type="ECO:0000256" key="1">
    <source>
        <dbReference type="SAM" id="SignalP"/>
    </source>
</evidence>
<proteinExistence type="predicted"/>
<comment type="caution">
    <text evidence="3">The sequence shown here is derived from an EMBL/GenBank/DDBJ whole genome shotgun (WGS) entry which is preliminary data.</text>
</comment>